<feature type="compositionally biased region" description="Low complexity" evidence="1">
    <location>
        <begin position="10"/>
        <end position="20"/>
    </location>
</feature>
<evidence type="ECO:0000313" key="3">
    <source>
        <dbReference type="Proteomes" id="UP000794436"/>
    </source>
</evidence>
<dbReference type="EMBL" id="SPLM01000005">
    <property type="protein sequence ID" value="TMW67220.1"/>
    <property type="molecule type" value="Genomic_DNA"/>
</dbReference>
<organism evidence="2 3">
    <name type="scientific">Pythium oligandrum</name>
    <name type="common">Mycoparasitic fungus</name>
    <dbReference type="NCBI Taxonomy" id="41045"/>
    <lineage>
        <taxon>Eukaryota</taxon>
        <taxon>Sar</taxon>
        <taxon>Stramenopiles</taxon>
        <taxon>Oomycota</taxon>
        <taxon>Peronosporomycetes</taxon>
        <taxon>Pythiales</taxon>
        <taxon>Pythiaceae</taxon>
        <taxon>Pythium</taxon>
    </lineage>
</organism>
<proteinExistence type="predicted"/>
<keyword evidence="3" id="KW-1185">Reference proteome</keyword>
<dbReference type="Proteomes" id="UP000794436">
    <property type="component" value="Unassembled WGS sequence"/>
</dbReference>
<dbReference type="OrthoDB" id="151678at2759"/>
<dbReference type="AlphaFoldDB" id="A0A8K1CR56"/>
<evidence type="ECO:0000256" key="1">
    <source>
        <dbReference type="SAM" id="MobiDB-lite"/>
    </source>
</evidence>
<reference evidence="2" key="1">
    <citation type="submission" date="2019-03" db="EMBL/GenBank/DDBJ databases">
        <title>Long read genome sequence of the mycoparasitic Pythium oligandrum ATCC 38472 isolated from sugarbeet rhizosphere.</title>
        <authorList>
            <person name="Gaulin E."/>
        </authorList>
    </citation>
    <scope>NUCLEOTIDE SEQUENCE</scope>
    <source>
        <strain evidence="2">ATCC 38472_TT</strain>
    </source>
</reference>
<comment type="caution">
    <text evidence="2">The sequence shown here is derived from an EMBL/GenBank/DDBJ whole genome shotgun (WGS) entry which is preliminary data.</text>
</comment>
<name>A0A8K1CR56_PYTOL</name>
<accession>A0A8K1CR56</accession>
<protein>
    <submittedName>
        <fullName evidence="2">Uncharacterized protein</fullName>
    </submittedName>
</protein>
<evidence type="ECO:0000313" key="2">
    <source>
        <dbReference type="EMBL" id="TMW67220.1"/>
    </source>
</evidence>
<gene>
    <name evidence="2" type="ORF">Poli38472_012336</name>
</gene>
<feature type="region of interest" description="Disordered" evidence="1">
    <location>
        <begin position="1"/>
        <end position="44"/>
    </location>
</feature>
<sequence length="360" mass="41317">MPRKTMEAVTSPSPSTTASSDGSQEEEVTTLQTKKRRVTPKEQTEALQSEYEALLRRLQEIQATQHAAKTHKYQRTQTYELLRRGVTESELVIAGAQSILSSRHINPLKAFIHLPADPAERRAYLEAMRPIRKEQAMTFMEERVRFLNLRRPHRQVDACETDEGDYVVTFFDIVPFTDPDVETSVLQVYNHVIDFFLHQEFKVTEHAEMSTLCETDDNIVPGHIAQSRFLSTTSDGVDVEKNAVTFQYCPGQFAPLFSKAMTIRDSVDVDEVYSYKPEQRMRNDITAVTIIWETPPTHPDEKPVIAVVRWASVRMYRPLCGITRDQELSARETTVRWSEALGRSLREATSRLRRIPNNLS</sequence>